<evidence type="ECO:0000256" key="3">
    <source>
        <dbReference type="HAMAP-Rule" id="MF_02225"/>
    </source>
</evidence>
<proteinExistence type="inferred from homology"/>
<dbReference type="Gene3D" id="3.40.50.10300">
    <property type="entry name" value="CoaB-like"/>
    <property type="match status" value="1"/>
</dbReference>
<dbReference type="GO" id="GO:0010181">
    <property type="term" value="F:FMN binding"/>
    <property type="evidence" value="ECO:0007669"/>
    <property type="project" value="UniProtKB-UniRule"/>
</dbReference>
<evidence type="ECO:0000313" key="7">
    <source>
        <dbReference type="EMBL" id="SJZ70782.1"/>
    </source>
</evidence>
<dbReference type="Pfam" id="PF02441">
    <property type="entry name" value="Flavoprotein"/>
    <property type="match status" value="1"/>
</dbReference>
<dbReference type="Pfam" id="PF04127">
    <property type="entry name" value="DFP"/>
    <property type="match status" value="1"/>
</dbReference>
<dbReference type="SUPFAM" id="SSF52507">
    <property type="entry name" value="Homo-oligomeric flavin-containing Cys decarboxylases, HFCD"/>
    <property type="match status" value="1"/>
</dbReference>
<feature type="domain" description="DNA/pantothenate metabolism flavoprotein C-terminal" evidence="6">
    <location>
        <begin position="188"/>
        <end position="399"/>
    </location>
</feature>
<feature type="domain" description="Flavoprotein" evidence="5">
    <location>
        <begin position="5"/>
        <end position="173"/>
    </location>
</feature>
<dbReference type="EMBL" id="FUXM01000005">
    <property type="protein sequence ID" value="SJZ70782.1"/>
    <property type="molecule type" value="Genomic_DNA"/>
</dbReference>
<dbReference type="EC" id="4.1.1.36" evidence="3"/>
<keyword evidence="3 4" id="KW-0436">Ligase</keyword>
<keyword evidence="3" id="KW-0511">Multifunctional enzyme</keyword>
<comment type="function">
    <text evidence="4">Catalyzes two steps in the biosynthesis of coenzyme A. In the first step cysteine is conjugated to 4'-phosphopantothenate to form 4-phosphopantothenoylcysteine, in the latter compound is decarboxylated to form 4'-phosphopantotheine.</text>
</comment>
<accession>A0A1T4MUX2</accession>
<dbReference type="GO" id="GO:0015941">
    <property type="term" value="P:pantothenate catabolic process"/>
    <property type="evidence" value="ECO:0007669"/>
    <property type="project" value="InterPro"/>
</dbReference>
<keyword evidence="2 3" id="KW-0456">Lyase</keyword>
<comment type="function">
    <text evidence="3">Catalyzes two sequential steps in the biosynthesis of coenzyme A. In the first step cysteine is conjugated to 4'-phosphopantothenate to form 4-phosphopantothenoylcysteine. In the second step the latter compound is decarboxylated to form 4'-phosphopantotheine.</text>
</comment>
<keyword evidence="3 4" id="KW-0288">FMN</keyword>
<feature type="binding site" evidence="3">
    <location>
        <position position="282"/>
    </location>
    <ligand>
        <name>CTP</name>
        <dbReference type="ChEBI" id="CHEBI:37563"/>
    </ligand>
</feature>
<evidence type="ECO:0000256" key="2">
    <source>
        <dbReference type="ARBA" id="ARBA00023239"/>
    </source>
</evidence>
<dbReference type="GO" id="GO:0015937">
    <property type="term" value="P:coenzyme A biosynthetic process"/>
    <property type="evidence" value="ECO:0007669"/>
    <property type="project" value="UniProtKB-UniRule"/>
</dbReference>
<dbReference type="Proteomes" id="UP000189933">
    <property type="component" value="Unassembled WGS sequence"/>
</dbReference>
<protein>
    <recommendedName>
        <fullName evidence="3">Coenzyme A biosynthesis bifunctional protein CoaBC</fullName>
    </recommendedName>
    <alternativeName>
        <fullName evidence="3">DNA/pantothenate metabolism flavoprotein</fullName>
    </alternativeName>
    <alternativeName>
        <fullName evidence="3">Phosphopantothenoylcysteine synthetase/decarboxylase</fullName>
        <shortName evidence="3">PPCS-PPCDC</shortName>
    </alternativeName>
    <domain>
        <recommendedName>
            <fullName evidence="3">Phosphopantothenoylcysteine decarboxylase</fullName>
            <shortName evidence="3">PPC decarboxylase</shortName>
            <shortName evidence="3">PPC-DC</shortName>
            <ecNumber evidence="3">4.1.1.36</ecNumber>
        </recommendedName>
        <alternativeName>
            <fullName evidence="3">CoaC</fullName>
        </alternativeName>
    </domain>
    <domain>
        <recommendedName>
            <fullName evidence="3">Phosphopantothenate--cysteine ligase</fullName>
            <ecNumber evidence="3">6.3.2.5</ecNumber>
        </recommendedName>
        <alternativeName>
            <fullName evidence="3">CoaB</fullName>
        </alternativeName>
        <alternativeName>
            <fullName evidence="3">Phosphopantothenoylcysteine synthetase</fullName>
            <shortName evidence="3">PPC synthetase</shortName>
            <shortName evidence="3">PPC-S</shortName>
        </alternativeName>
    </domain>
</protein>
<keyword evidence="3 4" id="KW-0285">Flavoprotein</keyword>
<dbReference type="UniPathway" id="UPA00241">
    <property type="reaction ID" value="UER00353"/>
</dbReference>
<feature type="binding site" evidence="3">
    <location>
        <position position="341"/>
    </location>
    <ligand>
        <name>CTP</name>
        <dbReference type="ChEBI" id="CHEBI:37563"/>
    </ligand>
</feature>
<keyword evidence="3" id="KW-0460">Magnesium</keyword>
<dbReference type="NCBIfam" id="TIGR00521">
    <property type="entry name" value="coaBC_dfp"/>
    <property type="match status" value="1"/>
</dbReference>
<dbReference type="OrthoDB" id="9802554at2"/>
<dbReference type="HAMAP" id="MF_02225">
    <property type="entry name" value="CoaBC"/>
    <property type="match status" value="1"/>
</dbReference>
<dbReference type="GO" id="GO:0071513">
    <property type="term" value="C:phosphopantothenoylcysteine decarboxylase complex"/>
    <property type="evidence" value="ECO:0007669"/>
    <property type="project" value="TreeGrafter"/>
</dbReference>
<dbReference type="SUPFAM" id="SSF102645">
    <property type="entry name" value="CoaB-like"/>
    <property type="match status" value="1"/>
</dbReference>
<organism evidence="7 8">
    <name type="scientific">Carboxydocella sporoproducens DSM 16521</name>
    <dbReference type="NCBI Taxonomy" id="1121270"/>
    <lineage>
        <taxon>Bacteria</taxon>
        <taxon>Bacillati</taxon>
        <taxon>Bacillota</taxon>
        <taxon>Clostridia</taxon>
        <taxon>Eubacteriales</taxon>
        <taxon>Clostridiales Family XVI. Incertae Sedis</taxon>
        <taxon>Carboxydocella</taxon>
    </lineage>
</organism>
<evidence type="ECO:0000259" key="5">
    <source>
        <dbReference type="Pfam" id="PF02441"/>
    </source>
</evidence>
<comment type="similarity">
    <text evidence="3 4">In the C-terminal section; belongs to the PPC synthetase family.</text>
</comment>
<dbReference type="PANTHER" id="PTHR14359:SF6">
    <property type="entry name" value="PHOSPHOPANTOTHENOYLCYSTEINE DECARBOXYLASE"/>
    <property type="match status" value="1"/>
</dbReference>
<comment type="pathway">
    <text evidence="3 4">Cofactor biosynthesis; coenzyme A biosynthesis; CoA from (R)-pantothenate: step 3/5.</text>
</comment>
<keyword evidence="3" id="KW-0479">Metal-binding</keyword>
<reference evidence="8" key="1">
    <citation type="submission" date="2017-02" db="EMBL/GenBank/DDBJ databases">
        <authorList>
            <person name="Varghese N."/>
            <person name="Submissions S."/>
        </authorList>
    </citation>
    <scope>NUCLEOTIDE SEQUENCE [LARGE SCALE GENOMIC DNA]</scope>
    <source>
        <strain evidence="8">DSM 16521</strain>
    </source>
</reference>
<dbReference type="EC" id="6.3.2.5" evidence="3"/>
<dbReference type="GO" id="GO:0004632">
    <property type="term" value="F:phosphopantothenate--cysteine ligase activity"/>
    <property type="evidence" value="ECO:0007669"/>
    <property type="project" value="UniProtKB-UniRule"/>
</dbReference>
<feature type="binding site" evidence="3">
    <location>
        <begin position="308"/>
        <end position="311"/>
    </location>
    <ligand>
        <name>CTP</name>
        <dbReference type="ChEBI" id="CHEBI:37563"/>
    </ligand>
</feature>
<dbReference type="PANTHER" id="PTHR14359">
    <property type="entry name" value="HOMO-OLIGOMERIC FLAVIN CONTAINING CYS DECARBOXYLASE FAMILY"/>
    <property type="match status" value="1"/>
</dbReference>
<dbReference type="InterPro" id="IPR005252">
    <property type="entry name" value="CoaBC"/>
</dbReference>
<dbReference type="AlphaFoldDB" id="A0A1T4MUX2"/>
<feature type="active site" description="Proton donor" evidence="3">
    <location>
        <position position="157"/>
    </location>
</feature>
<sequence length="405" mass="43453">MWQGKRIIVGITGGIAAYKAADLVSQLVKAGAEVRVIMTPSAQKFITPLTLQTLSRQPVGLDMFAEPKAWEVQHIAWADWAQLVIVAPATANTIGKLAHGLADNLLTAVLMATRAPILLAPAMNVHMWENPLVQANLEKLQAVGVRIVEPESGRLACGYEGKGRMAAVNTILEAAALICWDLEGKRDLTGRKVLITAGGTREPLDPVRFIANRSSGKMGYALATEAVRRGGQVVLVSGPVELAPPPGLAEFIRVERAEEMAEAVLSRAPEMDVIIKAAAVADFRPVQVAEQKVKKGDGDWVLHLQKNPDILAILGARKRPGQVLVGFAAETHDLLANGAEKARRKGADFIVANDVSRPGSGFGSDTNEVTFIFPDGATISWPLLSKQEVAARIFDQIVQLLGEEE</sequence>
<feature type="binding site" evidence="3">
    <location>
        <position position="292"/>
    </location>
    <ligand>
        <name>CTP</name>
        <dbReference type="ChEBI" id="CHEBI:37563"/>
    </ligand>
</feature>
<dbReference type="GO" id="GO:0046872">
    <property type="term" value="F:metal ion binding"/>
    <property type="evidence" value="ECO:0007669"/>
    <property type="project" value="UniProtKB-KW"/>
</dbReference>
<dbReference type="Gene3D" id="3.40.50.1950">
    <property type="entry name" value="Flavin prenyltransferase-like"/>
    <property type="match status" value="1"/>
</dbReference>
<keyword evidence="8" id="KW-1185">Reference proteome</keyword>
<gene>
    <name evidence="3" type="primary">coaBC</name>
    <name evidence="7" type="ORF">SAMN02745885_00723</name>
</gene>
<comment type="pathway">
    <text evidence="3 4">Cofactor biosynthesis; coenzyme A biosynthesis; CoA from (R)-pantothenate: step 2/5.</text>
</comment>
<comment type="caution">
    <text evidence="3">Lacks conserved residue(s) required for the propagation of feature annotation.</text>
</comment>
<evidence type="ECO:0000259" key="6">
    <source>
        <dbReference type="Pfam" id="PF04127"/>
    </source>
</evidence>
<dbReference type="InterPro" id="IPR007085">
    <property type="entry name" value="DNA/pantothenate-metab_flavo_C"/>
</dbReference>
<comment type="cofactor">
    <cofactor evidence="3">
        <name>Mg(2+)</name>
        <dbReference type="ChEBI" id="CHEBI:18420"/>
    </cofactor>
</comment>
<dbReference type="InterPro" id="IPR035929">
    <property type="entry name" value="CoaB-like_sf"/>
</dbReference>
<comment type="catalytic activity">
    <reaction evidence="3 4">
        <text>(R)-4'-phosphopantothenate + L-cysteine + CTP = N-[(R)-4-phosphopantothenoyl]-L-cysteine + CMP + diphosphate + H(+)</text>
        <dbReference type="Rhea" id="RHEA:19397"/>
        <dbReference type="ChEBI" id="CHEBI:10986"/>
        <dbReference type="ChEBI" id="CHEBI:15378"/>
        <dbReference type="ChEBI" id="CHEBI:33019"/>
        <dbReference type="ChEBI" id="CHEBI:35235"/>
        <dbReference type="ChEBI" id="CHEBI:37563"/>
        <dbReference type="ChEBI" id="CHEBI:59458"/>
        <dbReference type="ChEBI" id="CHEBI:60377"/>
        <dbReference type="EC" id="6.3.2.5"/>
    </reaction>
</comment>
<feature type="region of interest" description="Phosphopantothenoylcysteine decarboxylase" evidence="3">
    <location>
        <begin position="1"/>
        <end position="192"/>
    </location>
</feature>
<feature type="binding site" evidence="3">
    <location>
        <position position="327"/>
    </location>
    <ligand>
        <name>CTP</name>
        <dbReference type="ChEBI" id="CHEBI:37563"/>
    </ligand>
</feature>
<evidence type="ECO:0000313" key="8">
    <source>
        <dbReference type="Proteomes" id="UP000189933"/>
    </source>
</evidence>
<comment type="similarity">
    <text evidence="3 4">In the N-terminal section; belongs to the HFCD (homo-oligomeric flavin containing Cys decarboxylase) superfamily.</text>
</comment>
<name>A0A1T4MUX2_9FIRM</name>
<feature type="binding site" evidence="3">
    <location>
        <position position="345"/>
    </location>
    <ligand>
        <name>CTP</name>
        <dbReference type="ChEBI" id="CHEBI:37563"/>
    </ligand>
</feature>
<dbReference type="GO" id="GO:0004633">
    <property type="term" value="F:phosphopantothenoylcysteine decarboxylase activity"/>
    <property type="evidence" value="ECO:0007669"/>
    <property type="project" value="UniProtKB-UniRule"/>
</dbReference>
<dbReference type="InterPro" id="IPR003382">
    <property type="entry name" value="Flavoprotein"/>
</dbReference>
<dbReference type="RefSeq" id="WP_078664830.1">
    <property type="nucleotide sequence ID" value="NZ_FUXM01000005.1"/>
</dbReference>
<keyword evidence="1 3" id="KW-0210">Decarboxylase</keyword>
<feature type="region of interest" description="Phosphopantothenate--cysteine ligase" evidence="3">
    <location>
        <begin position="193"/>
        <end position="405"/>
    </location>
</feature>
<evidence type="ECO:0000256" key="4">
    <source>
        <dbReference type="RuleBase" id="RU364078"/>
    </source>
</evidence>
<comment type="cofactor">
    <cofactor evidence="3">
        <name>FMN</name>
        <dbReference type="ChEBI" id="CHEBI:58210"/>
    </cofactor>
    <text evidence="3">Binds 1 FMN per subunit.</text>
</comment>
<comment type="catalytic activity">
    <reaction evidence="3 4">
        <text>N-[(R)-4-phosphopantothenoyl]-L-cysteine + H(+) = (R)-4'-phosphopantetheine + CO2</text>
        <dbReference type="Rhea" id="RHEA:16793"/>
        <dbReference type="ChEBI" id="CHEBI:15378"/>
        <dbReference type="ChEBI" id="CHEBI:16526"/>
        <dbReference type="ChEBI" id="CHEBI:59458"/>
        <dbReference type="ChEBI" id="CHEBI:61723"/>
        <dbReference type="EC" id="4.1.1.36"/>
    </reaction>
</comment>
<dbReference type="InterPro" id="IPR036551">
    <property type="entry name" value="Flavin_trans-like"/>
</dbReference>
<evidence type="ECO:0000256" key="1">
    <source>
        <dbReference type="ARBA" id="ARBA00022793"/>
    </source>
</evidence>